<dbReference type="OrthoDB" id="10254418at2759"/>
<dbReference type="PANTHER" id="PTHR30574:SF1">
    <property type="entry name" value="SULPHUR TRANSPORT DOMAIN-CONTAINING PROTEIN"/>
    <property type="match status" value="1"/>
</dbReference>
<feature type="region of interest" description="Disordered" evidence="8">
    <location>
        <begin position="1"/>
        <end position="21"/>
    </location>
</feature>
<keyword evidence="2" id="KW-0813">Transport</keyword>
<evidence type="ECO:0000256" key="1">
    <source>
        <dbReference type="ARBA" id="ARBA00004429"/>
    </source>
</evidence>
<evidence type="ECO:0000256" key="4">
    <source>
        <dbReference type="ARBA" id="ARBA00022519"/>
    </source>
</evidence>
<evidence type="ECO:0000256" key="8">
    <source>
        <dbReference type="SAM" id="MobiDB-lite"/>
    </source>
</evidence>
<gene>
    <name evidence="10" type="ORF">NliqN6_0620</name>
</gene>
<accession>A0A8H3YCI2</accession>
<dbReference type="PANTHER" id="PTHR30574">
    <property type="entry name" value="INNER MEMBRANE PROTEIN YEDE"/>
    <property type="match status" value="1"/>
</dbReference>
<evidence type="ECO:0000256" key="3">
    <source>
        <dbReference type="ARBA" id="ARBA00022475"/>
    </source>
</evidence>
<evidence type="ECO:0000313" key="11">
    <source>
        <dbReference type="Proteomes" id="UP000620104"/>
    </source>
</evidence>
<dbReference type="Pfam" id="PF20398">
    <property type="entry name" value="DUF6691"/>
    <property type="match status" value="2"/>
</dbReference>
<feature type="transmembrane region" description="Helical" evidence="9">
    <location>
        <begin position="155"/>
        <end position="177"/>
    </location>
</feature>
<name>A0A8H3YCI2_9TREE</name>
<evidence type="ECO:0000256" key="7">
    <source>
        <dbReference type="ARBA" id="ARBA00023136"/>
    </source>
</evidence>
<feature type="transmembrane region" description="Helical" evidence="9">
    <location>
        <begin position="376"/>
        <end position="396"/>
    </location>
</feature>
<dbReference type="InterPro" id="IPR046513">
    <property type="entry name" value="DUF6691"/>
</dbReference>
<evidence type="ECO:0000256" key="6">
    <source>
        <dbReference type="ARBA" id="ARBA00022989"/>
    </source>
</evidence>
<dbReference type="AlphaFoldDB" id="A0A8H3YCI2"/>
<evidence type="ECO:0000256" key="5">
    <source>
        <dbReference type="ARBA" id="ARBA00022692"/>
    </source>
</evidence>
<keyword evidence="4" id="KW-0997">Cell inner membrane</keyword>
<evidence type="ECO:0000313" key="10">
    <source>
        <dbReference type="EMBL" id="GHJ84218.1"/>
    </source>
</evidence>
<dbReference type="InterPro" id="IPR007272">
    <property type="entry name" value="Sulf_transp_TsuA/YedE"/>
</dbReference>
<keyword evidence="6 9" id="KW-1133">Transmembrane helix</keyword>
<dbReference type="Proteomes" id="UP000620104">
    <property type="component" value="Unassembled WGS sequence"/>
</dbReference>
<feature type="transmembrane region" description="Helical" evidence="9">
    <location>
        <begin position="197"/>
        <end position="217"/>
    </location>
</feature>
<protein>
    <recommendedName>
        <fullName evidence="12">YeeE/YedE family protein</fullName>
    </recommendedName>
</protein>
<feature type="compositionally biased region" description="Polar residues" evidence="8">
    <location>
        <begin position="1"/>
        <end position="15"/>
    </location>
</feature>
<feature type="transmembrane region" description="Helical" evidence="9">
    <location>
        <begin position="229"/>
        <end position="247"/>
    </location>
</feature>
<reference evidence="10" key="1">
    <citation type="submission" date="2020-07" db="EMBL/GenBank/DDBJ databases">
        <title>Draft Genome Sequence of a Deep-Sea Yeast, Naganishia (Cryptococcus) liquefaciens strain N6.</title>
        <authorList>
            <person name="Han Y.W."/>
            <person name="Kajitani R."/>
            <person name="Morimoto H."/>
            <person name="Parhat M."/>
            <person name="Tsubouchi H."/>
            <person name="Bakenova O."/>
            <person name="Ogata M."/>
            <person name="Argunhan B."/>
            <person name="Aoki R."/>
            <person name="Kajiwara S."/>
            <person name="Itoh T."/>
            <person name="Iwasaki H."/>
        </authorList>
    </citation>
    <scope>NUCLEOTIDE SEQUENCE</scope>
    <source>
        <strain evidence="10">N6</strain>
    </source>
</reference>
<organism evidence="10 11">
    <name type="scientific">Naganishia liquefaciens</name>
    <dbReference type="NCBI Taxonomy" id="104408"/>
    <lineage>
        <taxon>Eukaryota</taxon>
        <taxon>Fungi</taxon>
        <taxon>Dikarya</taxon>
        <taxon>Basidiomycota</taxon>
        <taxon>Agaricomycotina</taxon>
        <taxon>Tremellomycetes</taxon>
        <taxon>Filobasidiales</taxon>
        <taxon>Filobasidiaceae</taxon>
        <taxon>Naganishia</taxon>
    </lineage>
</organism>
<keyword evidence="11" id="KW-1185">Reference proteome</keyword>
<dbReference type="EMBL" id="BLZA01000007">
    <property type="protein sequence ID" value="GHJ84218.1"/>
    <property type="molecule type" value="Genomic_DNA"/>
</dbReference>
<feature type="transmembrane region" description="Helical" evidence="9">
    <location>
        <begin position="341"/>
        <end position="364"/>
    </location>
</feature>
<evidence type="ECO:0000256" key="2">
    <source>
        <dbReference type="ARBA" id="ARBA00022448"/>
    </source>
</evidence>
<sequence>MSQLAMSTSESSHGSRQLHPPAISAPTPMFTPIHTFAGGLLLHISSASLLDNTGRVFGGSSILYEAIYGDHAVWRWALLGGMIVAPKLNAVIQPIAALLRVHLPSSVVEPVAEVDWPLGKLILAGALVGFGSKLGSGCTSGHFLCGVSRLSPRSLVATMSFFSIAVLTALISARTPAPNLSVKTVPSYTPLYPTTSIEWLTVLTLPLIHFSAHALLSSRLRPSKLKSRLIALLAGMTFATGLQLSGMSNPIKVLRFLHLPIPGVFDAAEWDPSLLMVVLGGIVPNAIHYRFKVRPVLEAQEEKKKTDAAVVGQDEAQGTVTSTIKYYLPNKLQSSRIDARLVVGAAIFGLGWGMTGTCLLPSVVNAGNALFRLADRPGSALAFMGAVIAGLGVGGLV</sequence>
<dbReference type="GO" id="GO:0005886">
    <property type="term" value="C:plasma membrane"/>
    <property type="evidence" value="ECO:0007669"/>
    <property type="project" value="UniProtKB-SubCell"/>
</dbReference>
<keyword evidence="3" id="KW-1003">Cell membrane</keyword>
<comment type="subcellular location">
    <subcellularLocation>
        <location evidence="1">Cell inner membrane</location>
        <topology evidence="1">Multi-pass membrane protein</topology>
    </subcellularLocation>
</comment>
<evidence type="ECO:0000256" key="9">
    <source>
        <dbReference type="SAM" id="Phobius"/>
    </source>
</evidence>
<comment type="caution">
    <text evidence="10">The sequence shown here is derived from an EMBL/GenBank/DDBJ whole genome shotgun (WGS) entry which is preliminary data.</text>
</comment>
<feature type="transmembrane region" description="Helical" evidence="9">
    <location>
        <begin position="267"/>
        <end position="287"/>
    </location>
</feature>
<keyword evidence="7 9" id="KW-0472">Membrane</keyword>
<evidence type="ECO:0008006" key="12">
    <source>
        <dbReference type="Google" id="ProtNLM"/>
    </source>
</evidence>
<proteinExistence type="predicted"/>
<keyword evidence="5 9" id="KW-0812">Transmembrane</keyword>